<proteinExistence type="predicted"/>
<reference evidence="1" key="1">
    <citation type="submission" date="2020-11" db="EMBL/GenBank/DDBJ databases">
        <authorList>
            <person name="Tran Van P."/>
        </authorList>
    </citation>
    <scope>NUCLEOTIDE SEQUENCE</scope>
</reference>
<name>A0A7R9F7D5_9NEOP</name>
<dbReference type="EMBL" id="OD569920">
    <property type="protein sequence ID" value="CAD7448383.1"/>
    <property type="molecule type" value="Genomic_DNA"/>
</dbReference>
<accession>A0A7R9F7D5</accession>
<dbReference type="AlphaFoldDB" id="A0A7R9F7D5"/>
<sequence length="418" mass="46372">MNESPAIATAPGNLVSTRTEVYGLNSADLHQELKARNISFPPDTPVGVLRSLLSDKCVPFDKKAFCIYNKPTTLSELYSLASSIEGSLLAEKEYLEAFPACVSIAPRCDKVGQTSGLIPSPMLSLPPVGALSARLSVGKRMTRSVDEGCPPRLRFRSVLFPLPLLSNSRLDRIQDSPCWIQVHNPPHPLTSFLVCPREVRSDPVTCLGGREGALLCQSQSDPLISHFLKYRNKEGAADRKFKGVVTTCLLLSNICTILGHFLSSLFHKVILRRDTHVSGTSLLHKVTLRRDTHVSGQACFTMSHSANGLGMRRVDFRRRLHAFAWRERVGNHVGKPDSVEPTRIEPRCPRHQQSIYPAVANNPRQDESDVPVRTPTDLSYLHLSDHSKHNNISATVTSLTHGTVWLVTRRSRLESRLS</sequence>
<evidence type="ECO:0000313" key="1">
    <source>
        <dbReference type="EMBL" id="CAD7448383.1"/>
    </source>
</evidence>
<organism evidence="1">
    <name type="scientific">Timema bartmani</name>
    <dbReference type="NCBI Taxonomy" id="61472"/>
    <lineage>
        <taxon>Eukaryota</taxon>
        <taxon>Metazoa</taxon>
        <taxon>Ecdysozoa</taxon>
        <taxon>Arthropoda</taxon>
        <taxon>Hexapoda</taxon>
        <taxon>Insecta</taxon>
        <taxon>Pterygota</taxon>
        <taxon>Neoptera</taxon>
        <taxon>Polyneoptera</taxon>
        <taxon>Phasmatodea</taxon>
        <taxon>Timematodea</taxon>
        <taxon>Timematoidea</taxon>
        <taxon>Timematidae</taxon>
        <taxon>Timema</taxon>
    </lineage>
</organism>
<gene>
    <name evidence="1" type="ORF">TBIB3V08_LOCUS10670</name>
</gene>
<protein>
    <submittedName>
        <fullName evidence="1">Uncharacterized protein</fullName>
    </submittedName>
</protein>